<feature type="signal peptide" evidence="6">
    <location>
        <begin position="1"/>
        <end position="21"/>
    </location>
</feature>
<feature type="coiled-coil region" evidence="5">
    <location>
        <begin position="352"/>
        <end position="379"/>
    </location>
</feature>
<dbReference type="PROSITE" id="PS51007">
    <property type="entry name" value="CYTC"/>
    <property type="match status" value="1"/>
</dbReference>
<dbReference type="InterPro" id="IPR011444">
    <property type="entry name" value="DUF1549"/>
</dbReference>
<keyword evidence="3 4" id="KW-0408">Iron</keyword>
<proteinExistence type="predicted"/>
<dbReference type="InterPro" id="IPR036909">
    <property type="entry name" value="Cyt_c-like_dom_sf"/>
</dbReference>
<dbReference type="SUPFAM" id="SSF46626">
    <property type="entry name" value="Cytochrome c"/>
    <property type="match status" value="1"/>
</dbReference>
<dbReference type="GO" id="GO:0046872">
    <property type="term" value="F:metal ion binding"/>
    <property type="evidence" value="ECO:0007669"/>
    <property type="project" value="UniProtKB-KW"/>
</dbReference>
<organism evidence="8 9">
    <name type="scientific">Armatimonas rosea</name>
    <dbReference type="NCBI Taxonomy" id="685828"/>
    <lineage>
        <taxon>Bacteria</taxon>
        <taxon>Bacillati</taxon>
        <taxon>Armatimonadota</taxon>
        <taxon>Armatimonadia</taxon>
        <taxon>Armatimonadales</taxon>
        <taxon>Armatimonadaceae</taxon>
        <taxon>Armatimonas</taxon>
    </lineage>
</organism>
<dbReference type="Proteomes" id="UP000520814">
    <property type="component" value="Unassembled WGS sequence"/>
</dbReference>
<evidence type="ECO:0000256" key="6">
    <source>
        <dbReference type="SAM" id="SignalP"/>
    </source>
</evidence>
<dbReference type="GO" id="GO:0020037">
    <property type="term" value="F:heme binding"/>
    <property type="evidence" value="ECO:0007669"/>
    <property type="project" value="InterPro"/>
</dbReference>
<evidence type="ECO:0000313" key="9">
    <source>
        <dbReference type="Proteomes" id="UP000520814"/>
    </source>
</evidence>
<evidence type="ECO:0000256" key="4">
    <source>
        <dbReference type="PROSITE-ProRule" id="PRU00433"/>
    </source>
</evidence>
<dbReference type="InterPro" id="IPR009056">
    <property type="entry name" value="Cyt_c-like_dom"/>
</dbReference>
<dbReference type="Pfam" id="PF07583">
    <property type="entry name" value="PSCyt2"/>
    <property type="match status" value="1"/>
</dbReference>
<keyword evidence="9" id="KW-1185">Reference proteome</keyword>
<name>A0A7W9W721_ARMRO</name>
<keyword evidence="2 4" id="KW-0479">Metal-binding</keyword>
<evidence type="ECO:0000256" key="3">
    <source>
        <dbReference type="ARBA" id="ARBA00023004"/>
    </source>
</evidence>
<evidence type="ECO:0000313" key="8">
    <source>
        <dbReference type="EMBL" id="MBB6051183.1"/>
    </source>
</evidence>
<dbReference type="EMBL" id="JACHGW010000002">
    <property type="protein sequence ID" value="MBB6051183.1"/>
    <property type="molecule type" value="Genomic_DNA"/>
</dbReference>
<dbReference type="InterPro" id="IPR022655">
    <property type="entry name" value="DUF1553"/>
</dbReference>
<gene>
    <name evidence="8" type="ORF">HNQ39_002974</name>
</gene>
<evidence type="ECO:0000256" key="5">
    <source>
        <dbReference type="SAM" id="Coils"/>
    </source>
</evidence>
<keyword evidence="1 4" id="KW-0349">Heme</keyword>
<dbReference type="PANTHER" id="PTHR35889:SF3">
    <property type="entry name" value="F-BOX DOMAIN-CONTAINING PROTEIN"/>
    <property type="match status" value="1"/>
</dbReference>
<feature type="chain" id="PRO_5031445861" description="Cytochrome c domain-containing protein" evidence="6">
    <location>
        <begin position="22"/>
        <end position="903"/>
    </location>
</feature>
<comment type="caution">
    <text evidence="8">The sequence shown here is derived from an EMBL/GenBank/DDBJ whole genome shotgun (WGS) entry which is preliminary data.</text>
</comment>
<dbReference type="GO" id="GO:0009055">
    <property type="term" value="F:electron transfer activity"/>
    <property type="evidence" value="ECO:0007669"/>
    <property type="project" value="InterPro"/>
</dbReference>
<dbReference type="RefSeq" id="WP_221290015.1">
    <property type="nucleotide sequence ID" value="NZ_JACHGW010000002.1"/>
</dbReference>
<reference evidence="8 9" key="1">
    <citation type="submission" date="2020-08" db="EMBL/GenBank/DDBJ databases">
        <title>Genomic Encyclopedia of Type Strains, Phase IV (KMG-IV): sequencing the most valuable type-strain genomes for metagenomic binning, comparative biology and taxonomic classification.</title>
        <authorList>
            <person name="Goeker M."/>
        </authorList>
    </citation>
    <scope>NUCLEOTIDE SEQUENCE [LARGE SCALE GENOMIC DNA]</scope>
    <source>
        <strain evidence="8 9">DSM 23562</strain>
    </source>
</reference>
<accession>A0A7W9W721</accession>
<dbReference type="PANTHER" id="PTHR35889">
    <property type="entry name" value="CYCLOINULO-OLIGOSACCHARIDE FRUCTANOTRANSFERASE-RELATED"/>
    <property type="match status" value="1"/>
</dbReference>
<dbReference type="Gene3D" id="2.60.120.260">
    <property type="entry name" value="Galactose-binding domain-like"/>
    <property type="match status" value="1"/>
</dbReference>
<keyword evidence="6" id="KW-0732">Signal</keyword>
<keyword evidence="5" id="KW-0175">Coiled coil</keyword>
<feature type="domain" description="Cytochrome c" evidence="7">
    <location>
        <begin position="25"/>
        <end position="101"/>
    </location>
</feature>
<evidence type="ECO:0000256" key="2">
    <source>
        <dbReference type="ARBA" id="ARBA00022723"/>
    </source>
</evidence>
<evidence type="ECO:0000256" key="1">
    <source>
        <dbReference type="ARBA" id="ARBA00022617"/>
    </source>
</evidence>
<dbReference type="Pfam" id="PF07587">
    <property type="entry name" value="PSD1"/>
    <property type="match status" value="1"/>
</dbReference>
<dbReference type="AlphaFoldDB" id="A0A7W9W721"/>
<protein>
    <recommendedName>
        <fullName evidence="7">Cytochrome c domain-containing protein</fullName>
    </recommendedName>
</protein>
<sequence>MRSRLWMWVAPPLVAGSLALAQKPQPAPTPTTIFKADCLPCHSAAEREGGLNLEGTLTPAQAKRILERVRGEGGKPQMPPTGKPLPAQKQAALARWEKGLAETRHWAYEPVKRPLEPPVEVSGIDSFVKARLVNEKLGFAPQADKTTLIRRVTLDLTGLPPTPAEVDAFLADTRQDAYARLVDRLLANPHYGERMALPWLDAARYADSNGFQQDGDTFQYVWRDWVVKAFNKNMPFDQFTIEQLAGDLLPRATQDQQIATGFNRCHLLNGEGGAIPEEQRNVIVFDRVDVTATTFLGLTMACAQCHDHKYDPLSQKDYYRFFAYFNNVPESGVPSGGGQYRIAEPFVTVPESDEQRKKLDQLNKMLDISKMELKGLEAEAKPTAVPVTLSPWKLAASLPAASFDAAFDTLKPLGELTGGAEHPEWADGAVQSLPDGDNTAHYLVRTVTVPQATTLLLSLGSDDAIKLWVNGRQVLSKKITRGALPDQEQVAVTLLPGANILVLKIVNGGGASGFYFKPGAPVSPALAATRERVASLTKERDALQASLPRVMVMSDARPRKTTVLIRGQYLSPGEEVTCGTPTYFPQPVGGNRLELARWLVRRENPLTARVFVNRLWQQFFGIGLVKTSENFGLLGEKPSHPELLDWLAAEFMDSGWDIKHLVRLIVTSQTYKQSSKVSAELRKRDPENRLLARGARFRLPSLILRDLALASSGLLNDKIGGKPVYPYQPKGIWDSLSITKERDFSYPQSTGRDLYRRSLYTFWRRTVGPGNMFDASSRQACKVRASLTSTPLHALTTLNDITWVEASRVLAEKLMLESANPNQRLTSAFRRICARRPSARELDILRSSYERTRVAYELDPEQATAFLSMGESKRNPNLALAEHAALSQVCLSIFNLDEALTKE</sequence>
<evidence type="ECO:0000259" key="7">
    <source>
        <dbReference type="PROSITE" id="PS51007"/>
    </source>
</evidence>